<dbReference type="PIRSF" id="PIRSF029171">
    <property type="entry name" value="Esterase_LipA"/>
    <property type="match status" value="1"/>
</dbReference>
<gene>
    <name evidence="2" type="ORF">NCTC13184_01873</name>
</gene>
<feature type="signal peptide" evidence="1">
    <location>
        <begin position="1"/>
        <end position="29"/>
    </location>
</feature>
<dbReference type="AlphaFoldDB" id="A0A378WP60"/>
<dbReference type="PROSITE" id="PS51257">
    <property type="entry name" value="PROKAR_LIPOPROTEIN"/>
    <property type="match status" value="1"/>
</dbReference>
<evidence type="ECO:0000313" key="2">
    <source>
        <dbReference type="EMBL" id="SUA42517.1"/>
    </source>
</evidence>
<protein>
    <submittedName>
        <fullName evidence="2">Secretory lipase</fullName>
    </submittedName>
</protein>
<proteinExistence type="predicted"/>
<reference evidence="2 3" key="1">
    <citation type="submission" date="2018-06" db="EMBL/GenBank/DDBJ databases">
        <authorList>
            <consortium name="Pathogen Informatics"/>
            <person name="Doyle S."/>
        </authorList>
    </citation>
    <scope>NUCLEOTIDE SEQUENCE [LARGE SCALE GENOMIC DNA]</scope>
    <source>
        <strain evidence="2 3">NCTC13184</strain>
    </source>
</reference>
<organism evidence="2 3">
    <name type="scientific">Nocardia africana</name>
    <dbReference type="NCBI Taxonomy" id="134964"/>
    <lineage>
        <taxon>Bacteria</taxon>
        <taxon>Bacillati</taxon>
        <taxon>Actinomycetota</taxon>
        <taxon>Actinomycetes</taxon>
        <taxon>Mycobacteriales</taxon>
        <taxon>Nocardiaceae</taxon>
        <taxon>Nocardia</taxon>
    </lineage>
</organism>
<dbReference type="SUPFAM" id="SSF53474">
    <property type="entry name" value="alpha/beta-Hydrolases"/>
    <property type="match status" value="1"/>
</dbReference>
<dbReference type="Gene3D" id="3.40.50.1820">
    <property type="entry name" value="alpha/beta hydrolase"/>
    <property type="match status" value="2"/>
</dbReference>
<dbReference type="GO" id="GO:0016042">
    <property type="term" value="P:lipid catabolic process"/>
    <property type="evidence" value="ECO:0007669"/>
    <property type="project" value="InterPro"/>
</dbReference>
<dbReference type="PANTHER" id="PTHR34853:SF1">
    <property type="entry name" value="LIPASE 5"/>
    <property type="match status" value="1"/>
</dbReference>
<sequence length="397" mass="40235">MPARRMRKSARIGVGVLAVGLLAAACSGASDTDSGTPALRAGQLLTARPLTSDAALSGAASTRLITYVSDDAHGQPIVVSGTVAVPAGAPPKDGWPVLSWAHGTTGYAGTCAPSADTADGPDHDYLGPVNRILDTWIAKGYAVVQTDYEGLGTPGGHPYINGTSEADTVVDIVRAARALDPTIGKRWVVAGHSQGGHAALFTAQAGAERAPELELKGAVSIAPGGVGLSGTVDYLRSNRPGAEAAEAFLPVILLGAHAAEPAIDPDALVTRQAAPLLTAARTGCLAQIRAVPPVPPAQVFAPNADVGPLTRYLDAQDPSRVTPAVPTLIAQGTADAAVAKPGTDALVKTLCGKGIHVDYRVYAGQDHRGSVPASLADAQDFVARVMAGESTPTSCGR</sequence>
<evidence type="ECO:0000256" key="1">
    <source>
        <dbReference type="SAM" id="SignalP"/>
    </source>
</evidence>
<dbReference type="Proteomes" id="UP000255082">
    <property type="component" value="Unassembled WGS sequence"/>
</dbReference>
<dbReference type="GO" id="GO:0004806">
    <property type="term" value="F:triacylglycerol lipase activity"/>
    <property type="evidence" value="ECO:0007669"/>
    <property type="project" value="InterPro"/>
</dbReference>
<dbReference type="EMBL" id="UGRU01000001">
    <property type="protein sequence ID" value="SUA42517.1"/>
    <property type="molecule type" value="Genomic_DNA"/>
</dbReference>
<dbReference type="InterPro" id="IPR005152">
    <property type="entry name" value="Lipase_secreted"/>
</dbReference>
<name>A0A378WP60_9NOCA</name>
<evidence type="ECO:0000313" key="3">
    <source>
        <dbReference type="Proteomes" id="UP000255082"/>
    </source>
</evidence>
<dbReference type="InterPro" id="IPR029058">
    <property type="entry name" value="AB_hydrolase_fold"/>
</dbReference>
<accession>A0A378WP60</accession>
<dbReference type="Pfam" id="PF03583">
    <property type="entry name" value="LIP"/>
    <property type="match status" value="1"/>
</dbReference>
<feature type="chain" id="PRO_5016871699" evidence="1">
    <location>
        <begin position="30"/>
        <end position="397"/>
    </location>
</feature>
<keyword evidence="1" id="KW-0732">Signal</keyword>
<dbReference type="PANTHER" id="PTHR34853">
    <property type="match status" value="1"/>
</dbReference>